<proteinExistence type="inferred from homology"/>
<dbReference type="GO" id="GO:0006508">
    <property type="term" value="P:proteolysis"/>
    <property type="evidence" value="ECO:0007669"/>
    <property type="project" value="InterPro"/>
</dbReference>
<keyword evidence="7 10" id="KW-0119">Carbohydrate metabolism</keyword>
<comment type="similarity">
    <text evidence="2 10">Belongs to the disproportionating enzyme family.</text>
</comment>
<evidence type="ECO:0000256" key="10">
    <source>
        <dbReference type="RuleBase" id="RU361207"/>
    </source>
</evidence>
<dbReference type="CAZy" id="GH77">
    <property type="family name" value="Glycoside Hydrolase Family 77"/>
</dbReference>
<evidence type="ECO:0000256" key="1">
    <source>
        <dbReference type="ARBA" id="ARBA00000439"/>
    </source>
</evidence>
<comment type="catalytic activity">
    <reaction evidence="1 10">
        <text>Transfers a segment of a (1-&gt;4)-alpha-D-glucan to a new position in an acceptor, which may be glucose or a (1-&gt;4)-alpha-D-glucan.</text>
        <dbReference type="EC" id="2.4.1.25"/>
    </reaction>
</comment>
<dbReference type="Gene3D" id="3.20.20.80">
    <property type="entry name" value="Glycosidases"/>
    <property type="match status" value="1"/>
</dbReference>
<keyword evidence="6 10" id="KW-0808">Transferase</keyword>
<evidence type="ECO:0000256" key="6">
    <source>
        <dbReference type="ARBA" id="ARBA00022679"/>
    </source>
</evidence>
<evidence type="ECO:0000256" key="8">
    <source>
        <dbReference type="ARBA" id="ARBA00031423"/>
    </source>
</evidence>
<gene>
    <name evidence="11" type="ordered locus">Tery_1296</name>
</gene>
<keyword evidence="5 10" id="KW-0328">Glycosyltransferase</keyword>
<dbReference type="PANTHER" id="PTHR32438:SF5">
    <property type="entry name" value="4-ALPHA-GLUCANOTRANSFERASE DPE1, CHLOROPLASTIC_AMYLOPLASTIC"/>
    <property type="match status" value="1"/>
</dbReference>
<dbReference type="Pfam" id="PF02446">
    <property type="entry name" value="Glyco_hydro_77"/>
    <property type="match status" value="1"/>
</dbReference>
<dbReference type="NCBIfam" id="TIGR00217">
    <property type="entry name" value="malQ"/>
    <property type="match status" value="1"/>
</dbReference>
<dbReference type="InterPro" id="IPR017853">
    <property type="entry name" value="GH"/>
</dbReference>
<dbReference type="AlphaFoldDB" id="Q116E8"/>
<dbReference type="GO" id="GO:0004134">
    <property type="term" value="F:4-alpha-glucanotransferase activity"/>
    <property type="evidence" value="ECO:0007669"/>
    <property type="project" value="UniProtKB-EC"/>
</dbReference>
<reference evidence="11" key="1">
    <citation type="submission" date="2006-06" db="EMBL/GenBank/DDBJ databases">
        <title>Complete sequence of Trichodesmium erythraeum IMS101.</title>
        <authorList>
            <consortium name="US DOE Joint Genome Institute"/>
            <person name="Copeland A."/>
            <person name="Lucas S."/>
            <person name="Lapidus A."/>
            <person name="Barry K."/>
            <person name="Detter J.C."/>
            <person name="Glavina del Rio T."/>
            <person name="Hammon N."/>
            <person name="Israni S."/>
            <person name="Dalin E."/>
            <person name="Tice H."/>
            <person name="Pitluck S."/>
            <person name="Kiss H."/>
            <person name="Munk A.C."/>
            <person name="Brettin T."/>
            <person name="Bruce D."/>
            <person name="Han C."/>
            <person name="Tapia R."/>
            <person name="Gilna P."/>
            <person name="Schmutz J."/>
            <person name="Larimer F."/>
            <person name="Land M."/>
            <person name="Hauser L."/>
            <person name="Kyrpides N."/>
            <person name="Kim E."/>
            <person name="Richardson P."/>
        </authorList>
    </citation>
    <scope>NUCLEOTIDE SEQUENCE [LARGE SCALE GENOMIC DNA]</scope>
    <source>
        <strain evidence="11">IMS101</strain>
    </source>
</reference>
<evidence type="ECO:0000256" key="3">
    <source>
        <dbReference type="ARBA" id="ARBA00012560"/>
    </source>
</evidence>
<dbReference type="RefSeq" id="WP_011611005.1">
    <property type="nucleotide sequence ID" value="NC_008312.1"/>
</dbReference>
<dbReference type="PANTHER" id="PTHR32438">
    <property type="entry name" value="4-ALPHA-GLUCANOTRANSFERASE DPE1, CHLOROPLASTIC/AMYLOPLASTIC"/>
    <property type="match status" value="1"/>
</dbReference>
<dbReference type="GO" id="GO:0005975">
    <property type="term" value="P:carbohydrate metabolic process"/>
    <property type="evidence" value="ECO:0007669"/>
    <property type="project" value="InterPro"/>
</dbReference>
<evidence type="ECO:0000256" key="9">
    <source>
        <dbReference type="ARBA" id="ARBA00031501"/>
    </source>
</evidence>
<dbReference type="STRING" id="203124.Tery_1296"/>
<evidence type="ECO:0000313" key="11">
    <source>
        <dbReference type="EMBL" id="ABG50626.1"/>
    </source>
</evidence>
<dbReference type="KEGG" id="ter:Tery_1296"/>
<dbReference type="NCBIfam" id="NF011079">
    <property type="entry name" value="PRK14508.1-2"/>
    <property type="match status" value="1"/>
</dbReference>
<dbReference type="PROSITE" id="PS00141">
    <property type="entry name" value="ASP_PROTEASE"/>
    <property type="match status" value="1"/>
</dbReference>
<dbReference type="EMBL" id="CP000393">
    <property type="protein sequence ID" value="ABG50626.1"/>
    <property type="molecule type" value="Genomic_DNA"/>
</dbReference>
<protein>
    <recommendedName>
        <fullName evidence="4 10">4-alpha-glucanotransferase</fullName>
        <ecNumber evidence="3 10">2.4.1.25</ecNumber>
    </recommendedName>
    <alternativeName>
        <fullName evidence="8 10">Amylomaltase</fullName>
    </alternativeName>
    <alternativeName>
        <fullName evidence="9 10">Disproportionating enzyme</fullName>
    </alternativeName>
</protein>
<accession>Q116E8</accession>
<evidence type="ECO:0000256" key="7">
    <source>
        <dbReference type="ARBA" id="ARBA00023277"/>
    </source>
</evidence>
<dbReference type="SUPFAM" id="SSF51445">
    <property type="entry name" value="(Trans)glycosidases"/>
    <property type="match status" value="1"/>
</dbReference>
<dbReference type="GO" id="GO:0004190">
    <property type="term" value="F:aspartic-type endopeptidase activity"/>
    <property type="evidence" value="ECO:0007669"/>
    <property type="project" value="InterPro"/>
</dbReference>
<name>Q116E8_TRIEI</name>
<dbReference type="eggNOG" id="COG1640">
    <property type="taxonomic scope" value="Bacteria"/>
</dbReference>
<dbReference type="OrthoDB" id="9811841at2"/>
<dbReference type="InterPro" id="IPR001969">
    <property type="entry name" value="Aspartic_peptidase_AS"/>
</dbReference>
<sequence>MLLSRSSGILLHPTSFPSPFGIGDLGQEAYNFVNFLKNSGQKIWQVLPLGPTGFGNSPYQAYSAMAGNPLLISPDKLKDEGWLSEEDFSNIPEFPRDKVDFDSVAQVKSSLLKTAYQNFQKYASEEKKETFNQFSNSKAFWLDDYAFYMALKEAHEGASWHTWDQDIAHRQPQALAEWQQRLADKIQYHKFLQYLFFQQWDQLKSYANQQGIKIFGDVPIYVAHDSADVWSHPEIFSLDSQTSEPSLMAGVPPDYFSETGQLWGNPVYQWDKLEQEDFFWWVQRIQSMLDIVDLIRIDHFLGLVSYWAVPQGETTAKNGTWITAPGRAFFKTIKEKLGKLPVIAEDLGVITTEVEQLRDQFEFPGMKILHFAFDSGSDNLYLPCNYNSANWVVYTGTHDNNTTVGWFNKRSPQEQERVYRFVGNSWGHGIHWDLIRLAMSSVAYMAIFPLQDILGLGEEAIMNQPGVPDGNWSWRYRSEMLTSDISDRLKEVTDIYGRTPTNNED</sequence>
<dbReference type="EC" id="2.4.1.25" evidence="3 10"/>
<dbReference type="InterPro" id="IPR003385">
    <property type="entry name" value="Glyco_hydro_77"/>
</dbReference>
<evidence type="ECO:0000256" key="4">
    <source>
        <dbReference type="ARBA" id="ARBA00020295"/>
    </source>
</evidence>
<dbReference type="HOGENOM" id="CLU_014132_1_0_3"/>
<organism evidence="11">
    <name type="scientific">Trichodesmium erythraeum (strain IMS101)</name>
    <dbReference type="NCBI Taxonomy" id="203124"/>
    <lineage>
        <taxon>Bacteria</taxon>
        <taxon>Bacillati</taxon>
        <taxon>Cyanobacteriota</taxon>
        <taxon>Cyanophyceae</taxon>
        <taxon>Oscillatoriophycideae</taxon>
        <taxon>Oscillatoriales</taxon>
        <taxon>Microcoleaceae</taxon>
        <taxon>Trichodesmium</taxon>
    </lineage>
</organism>
<evidence type="ECO:0000256" key="5">
    <source>
        <dbReference type="ARBA" id="ARBA00022676"/>
    </source>
</evidence>
<dbReference type="NCBIfam" id="NF011080">
    <property type="entry name" value="PRK14508.1-3"/>
    <property type="match status" value="1"/>
</dbReference>
<evidence type="ECO:0000256" key="2">
    <source>
        <dbReference type="ARBA" id="ARBA00005684"/>
    </source>
</evidence>